<dbReference type="AlphaFoldDB" id="B8HP90"/>
<dbReference type="KEGG" id="cyn:Cyan7425_5053"/>
<gene>
    <name evidence="1" type="ordered locus">Cyan7425_5053</name>
</gene>
<organism evidence="1">
    <name type="scientific">Cyanothece sp. (strain PCC 7425 / ATCC 29141)</name>
    <dbReference type="NCBI Taxonomy" id="395961"/>
    <lineage>
        <taxon>Bacteria</taxon>
        <taxon>Bacillati</taxon>
        <taxon>Cyanobacteriota</taxon>
        <taxon>Cyanophyceae</taxon>
        <taxon>Gomontiellales</taxon>
        <taxon>Cyanothecaceae</taxon>
        <taxon>Cyanothece</taxon>
    </lineage>
</organism>
<proteinExistence type="predicted"/>
<evidence type="ECO:0000313" key="1">
    <source>
        <dbReference type="EMBL" id="ACL47350.1"/>
    </source>
</evidence>
<dbReference type="OrthoDB" id="573503at2"/>
<name>B8HP90_CYAP4</name>
<protein>
    <submittedName>
        <fullName evidence="1">Uncharacterized protein</fullName>
    </submittedName>
</protein>
<accession>B8HP90</accession>
<dbReference type="EMBL" id="CP001344">
    <property type="protein sequence ID" value="ACL47350.1"/>
    <property type="molecule type" value="Genomic_DNA"/>
</dbReference>
<dbReference type="HOGENOM" id="CLU_182787_1_0_3"/>
<reference evidence="1" key="1">
    <citation type="submission" date="2009-01" db="EMBL/GenBank/DDBJ databases">
        <title>Complete sequence of chromosome Cyanothece sp. PCC 7425.</title>
        <authorList>
            <consortium name="US DOE Joint Genome Institute"/>
            <person name="Lucas S."/>
            <person name="Copeland A."/>
            <person name="Lapidus A."/>
            <person name="Glavina del Rio T."/>
            <person name="Dalin E."/>
            <person name="Tice H."/>
            <person name="Bruce D."/>
            <person name="Goodwin L."/>
            <person name="Pitluck S."/>
            <person name="Sims D."/>
            <person name="Meineke L."/>
            <person name="Brettin T."/>
            <person name="Detter J.C."/>
            <person name="Han C."/>
            <person name="Larimer F."/>
            <person name="Land M."/>
            <person name="Hauser L."/>
            <person name="Kyrpides N."/>
            <person name="Ovchinnikova G."/>
            <person name="Liberton M."/>
            <person name="Stoeckel J."/>
            <person name="Banerjee A."/>
            <person name="Singh A."/>
            <person name="Page L."/>
            <person name="Sato H."/>
            <person name="Zhao L."/>
            <person name="Sherman L."/>
            <person name="Pakrasi H."/>
            <person name="Richardson P."/>
        </authorList>
    </citation>
    <scope>NUCLEOTIDE SEQUENCE</scope>
    <source>
        <strain evidence="1">PCC 7425</strain>
    </source>
</reference>
<sequence length="70" mass="8010">MANPVFSQPSEQNAEILWPQLRQAIAQSSGFQRWLLERESNSREQETVLTNASDALVIAYLRQTLETLAY</sequence>